<organism evidence="7">
    <name type="scientific">Hyalella azteca</name>
    <name type="common">Amphipod</name>
    <dbReference type="NCBI Taxonomy" id="294128"/>
    <lineage>
        <taxon>Eukaryota</taxon>
        <taxon>Metazoa</taxon>
        <taxon>Ecdysozoa</taxon>
        <taxon>Arthropoda</taxon>
        <taxon>Crustacea</taxon>
        <taxon>Multicrustacea</taxon>
        <taxon>Malacostraca</taxon>
        <taxon>Eumalacostraca</taxon>
        <taxon>Peracarida</taxon>
        <taxon>Amphipoda</taxon>
        <taxon>Senticaudata</taxon>
        <taxon>Talitrida</taxon>
        <taxon>Talitroidea</taxon>
        <taxon>Hyalellidae</taxon>
        <taxon>Hyalella</taxon>
    </lineage>
</organism>
<protein>
    <submittedName>
        <fullName evidence="7">Ribonuclease Oy-like isoform X1</fullName>
    </submittedName>
    <submittedName>
        <fullName evidence="8">Ribonuclease Oy-like isoform X2</fullName>
    </submittedName>
</protein>
<dbReference type="CTD" id="38885"/>
<feature type="active site" evidence="3">
    <location>
        <position position="89"/>
    </location>
</feature>
<dbReference type="GO" id="GO:0005576">
    <property type="term" value="C:extracellular region"/>
    <property type="evidence" value="ECO:0007669"/>
    <property type="project" value="TreeGrafter"/>
</dbReference>
<dbReference type="CDD" id="cd01061">
    <property type="entry name" value="RNase_T2_euk"/>
    <property type="match status" value="1"/>
</dbReference>
<comment type="similarity">
    <text evidence="1 4">Belongs to the RNase T2 family.</text>
</comment>
<evidence type="ECO:0000256" key="5">
    <source>
        <dbReference type="SAM" id="SignalP"/>
    </source>
</evidence>
<dbReference type="GO" id="GO:0033897">
    <property type="term" value="F:ribonuclease T2 activity"/>
    <property type="evidence" value="ECO:0007669"/>
    <property type="project" value="InterPro"/>
</dbReference>
<sequence length="309" mass="34680">MLNNVHSPNSIVTFFLILYLFQSFGSSSNARFVSTNEIENEEPASNPTKEWDSLIFSQQWPITSCIAHKESHHGAACRIYKNVTTWTVHGLWPSISGSRNGPQFCNKSWPFIESRVADIEPQLLKYWTNIFKDTGKLSLWQHEWSKHGTCAASEPQLGNEHKYFSKGLQWVRKYDLLDVLSSHGITPSTETTYTSEALFSAITSSFGTDPIINCVYDKETKTQLVSQIKLCFHRNLTLVSCNEVLGYRGPHRGNCPPTGVYYLPTVSNVTSPTTQAPPTHAPQDRDKQPCSTPLCQAIYAAYALSIVPL</sequence>
<dbReference type="OMA" id="MQKEWPT"/>
<dbReference type="Gene3D" id="3.90.730.10">
    <property type="entry name" value="Ribonuclease T2-like"/>
    <property type="match status" value="1"/>
</dbReference>
<dbReference type="Pfam" id="PF00445">
    <property type="entry name" value="Ribonuclease_T2"/>
    <property type="match status" value="1"/>
</dbReference>
<evidence type="ECO:0000256" key="4">
    <source>
        <dbReference type="RuleBase" id="RU004328"/>
    </source>
</evidence>
<evidence type="ECO:0000313" key="7">
    <source>
        <dbReference type="RefSeq" id="XP_018023741.1"/>
    </source>
</evidence>
<feature type="active site" evidence="3">
    <location>
        <position position="147"/>
    </location>
</feature>
<reference evidence="7" key="1">
    <citation type="submission" date="2023-09" db="UniProtKB">
        <authorList>
            <consortium name="RefSeq"/>
        </authorList>
    </citation>
    <scope>IDENTIFICATION</scope>
    <source>
        <tissue evidence="7 8">Whole organism</tissue>
    </source>
</reference>
<dbReference type="GO" id="GO:0006401">
    <property type="term" value="P:RNA catabolic process"/>
    <property type="evidence" value="ECO:0007669"/>
    <property type="project" value="TreeGrafter"/>
</dbReference>
<dbReference type="Proteomes" id="UP000694843">
    <property type="component" value="Unplaced"/>
</dbReference>
<dbReference type="OrthoDB" id="435754at2759"/>
<dbReference type="InterPro" id="IPR001568">
    <property type="entry name" value="RNase_T2-like"/>
</dbReference>
<name>A0A8B7PEL2_HYAAZ</name>
<evidence type="ECO:0000256" key="1">
    <source>
        <dbReference type="ARBA" id="ARBA00007469"/>
    </source>
</evidence>
<dbReference type="PANTHER" id="PTHR11240:SF22">
    <property type="entry name" value="RIBONUCLEASE T2"/>
    <property type="match status" value="1"/>
</dbReference>
<dbReference type="PROSITE" id="PS00531">
    <property type="entry name" value="RNASE_T2_2"/>
    <property type="match status" value="1"/>
</dbReference>
<accession>A0A8B7PEL2</accession>
<keyword evidence="6" id="KW-1185">Reference proteome</keyword>
<gene>
    <name evidence="7 8" type="primary">LOC108679599</name>
</gene>
<dbReference type="InterPro" id="IPR018188">
    <property type="entry name" value="RNase_T2_His_AS_1"/>
</dbReference>
<keyword evidence="2" id="KW-1015">Disulfide bond</keyword>
<feature type="chain" id="PRO_5044664463" evidence="5">
    <location>
        <begin position="31"/>
        <end position="309"/>
    </location>
</feature>
<evidence type="ECO:0000313" key="6">
    <source>
        <dbReference type="Proteomes" id="UP000694843"/>
    </source>
</evidence>
<dbReference type="PANTHER" id="PTHR11240">
    <property type="entry name" value="RIBONUCLEASE T2"/>
    <property type="match status" value="1"/>
</dbReference>
<dbReference type="InterPro" id="IPR033697">
    <property type="entry name" value="Ribonuclease_T2_eukaryotic"/>
</dbReference>
<keyword evidence="5" id="KW-0732">Signal</keyword>
<dbReference type="PROSITE" id="PS00530">
    <property type="entry name" value="RNASE_T2_1"/>
    <property type="match status" value="1"/>
</dbReference>
<dbReference type="InterPro" id="IPR033130">
    <property type="entry name" value="RNase_T2_His_AS_2"/>
</dbReference>
<feature type="signal peptide" evidence="5">
    <location>
        <begin position="1"/>
        <end position="30"/>
    </location>
</feature>
<feature type="active site" evidence="3">
    <location>
        <position position="143"/>
    </location>
</feature>
<dbReference type="KEGG" id="hazt:108679599"/>
<evidence type="ECO:0000313" key="8">
    <source>
        <dbReference type="RefSeq" id="XP_018023742.1"/>
    </source>
</evidence>
<evidence type="ECO:0000256" key="3">
    <source>
        <dbReference type="PIRSR" id="PIRSR633697-1"/>
    </source>
</evidence>
<proteinExistence type="inferred from homology"/>
<dbReference type="AlphaFoldDB" id="A0A8B7PEL2"/>
<dbReference type="GeneID" id="108679599"/>
<dbReference type="SUPFAM" id="SSF55895">
    <property type="entry name" value="Ribonuclease Rh-like"/>
    <property type="match status" value="1"/>
</dbReference>
<dbReference type="GO" id="GO:0003723">
    <property type="term" value="F:RNA binding"/>
    <property type="evidence" value="ECO:0007669"/>
    <property type="project" value="InterPro"/>
</dbReference>
<dbReference type="RefSeq" id="XP_018023741.1">
    <property type="nucleotide sequence ID" value="XM_018168252.2"/>
</dbReference>
<dbReference type="InterPro" id="IPR036430">
    <property type="entry name" value="RNase_T2-like_sf"/>
</dbReference>
<evidence type="ECO:0000256" key="2">
    <source>
        <dbReference type="ARBA" id="ARBA00023157"/>
    </source>
</evidence>
<dbReference type="RefSeq" id="XP_018023742.1">
    <property type="nucleotide sequence ID" value="XM_018168253.2"/>
</dbReference>